<dbReference type="EMBL" id="JAVLVT010000004">
    <property type="protein sequence ID" value="MDS1270670.1"/>
    <property type="molecule type" value="Genomic_DNA"/>
</dbReference>
<evidence type="ECO:0008006" key="4">
    <source>
        <dbReference type="Google" id="ProtNLM"/>
    </source>
</evidence>
<accession>A0ABU2H5V2</accession>
<name>A0ABU2H5V2_9ACTN</name>
<proteinExistence type="predicted"/>
<dbReference type="Proteomes" id="UP001250214">
    <property type="component" value="Unassembled WGS sequence"/>
</dbReference>
<evidence type="ECO:0000313" key="3">
    <source>
        <dbReference type="Proteomes" id="UP001250214"/>
    </source>
</evidence>
<organism evidence="2 3">
    <name type="scientific">Lipingzhangella rawalii</name>
    <dbReference type="NCBI Taxonomy" id="2055835"/>
    <lineage>
        <taxon>Bacteria</taxon>
        <taxon>Bacillati</taxon>
        <taxon>Actinomycetota</taxon>
        <taxon>Actinomycetes</taxon>
        <taxon>Streptosporangiales</taxon>
        <taxon>Nocardiopsidaceae</taxon>
        <taxon>Lipingzhangella</taxon>
    </lineage>
</organism>
<gene>
    <name evidence="2" type="ORF">RIF23_10200</name>
</gene>
<keyword evidence="3" id="KW-1185">Reference proteome</keyword>
<evidence type="ECO:0000313" key="2">
    <source>
        <dbReference type="EMBL" id="MDS1270670.1"/>
    </source>
</evidence>
<protein>
    <recommendedName>
        <fullName evidence="4">Lipoprotein</fullName>
    </recommendedName>
</protein>
<reference evidence="3" key="1">
    <citation type="submission" date="2023-07" db="EMBL/GenBank/DDBJ databases">
        <title>Novel species in the genus Lipingzhangella isolated from Sambhar Salt Lake.</title>
        <authorList>
            <person name="Jiya N."/>
            <person name="Kajale S."/>
            <person name="Sharma A."/>
        </authorList>
    </citation>
    <scope>NUCLEOTIDE SEQUENCE [LARGE SCALE GENOMIC DNA]</scope>
    <source>
        <strain evidence="3">LS1_29</strain>
    </source>
</reference>
<evidence type="ECO:0000256" key="1">
    <source>
        <dbReference type="SAM" id="MobiDB-lite"/>
    </source>
</evidence>
<comment type="caution">
    <text evidence="2">The sequence shown here is derived from an EMBL/GenBank/DDBJ whole genome shotgun (WGS) entry which is preliminary data.</text>
</comment>
<feature type="region of interest" description="Disordered" evidence="1">
    <location>
        <begin position="43"/>
        <end position="69"/>
    </location>
</feature>
<sequence length="151" mass="15599">MPGVLATGVTLAVAGCAADGATTTAADPGRDAEAVTCSMQYRPDAESAAGQRSESVTVPAESGVVGDEPGARLEFPDLVFEVTYVAGAPDGNGVTTVVRATDDDSERHRVLHQLPAEPGLVDIVFAGGHGFTGLHYANHEDAQLQYWCTAE</sequence>